<accession>A0A8J2RX87</accession>
<feature type="transmembrane region" description="Helical" evidence="9">
    <location>
        <begin position="173"/>
        <end position="198"/>
    </location>
</feature>
<name>A0A8J2RX87_9CRUS</name>
<evidence type="ECO:0000256" key="6">
    <source>
        <dbReference type="ARBA" id="ARBA00023136"/>
    </source>
</evidence>
<feature type="transmembrane region" description="Helical" evidence="9">
    <location>
        <begin position="32"/>
        <end position="54"/>
    </location>
</feature>
<dbReference type="GO" id="GO:0005886">
    <property type="term" value="C:plasma membrane"/>
    <property type="evidence" value="ECO:0007669"/>
    <property type="project" value="UniProtKB-SubCell"/>
</dbReference>
<dbReference type="EMBL" id="CAKKLH010000154">
    <property type="protein sequence ID" value="CAH0104744.1"/>
    <property type="molecule type" value="Genomic_DNA"/>
</dbReference>
<feature type="transmembrane region" description="Helical" evidence="9">
    <location>
        <begin position="246"/>
        <end position="268"/>
    </location>
</feature>
<dbReference type="InterPro" id="IPR050569">
    <property type="entry name" value="TAAR"/>
</dbReference>
<keyword evidence="3 9" id="KW-0812">Transmembrane</keyword>
<comment type="subcellular location">
    <subcellularLocation>
        <location evidence="1">Cell membrane</location>
        <topology evidence="1">Multi-pass membrane protein</topology>
    </subcellularLocation>
</comment>
<keyword evidence="5" id="KW-0297">G-protein coupled receptor</keyword>
<evidence type="ECO:0000256" key="7">
    <source>
        <dbReference type="ARBA" id="ARBA00023170"/>
    </source>
</evidence>
<dbReference type="Proteomes" id="UP000789390">
    <property type="component" value="Unassembled WGS sequence"/>
</dbReference>
<evidence type="ECO:0000259" key="10">
    <source>
        <dbReference type="PROSITE" id="PS50262"/>
    </source>
</evidence>
<feature type="transmembrane region" description="Helical" evidence="9">
    <location>
        <begin position="141"/>
        <end position="167"/>
    </location>
</feature>
<keyword evidence="4 9" id="KW-1133">Transmembrane helix</keyword>
<feature type="domain" description="G-protein coupled receptors family 1 profile" evidence="10">
    <location>
        <begin position="45"/>
        <end position="304"/>
    </location>
</feature>
<evidence type="ECO:0000256" key="4">
    <source>
        <dbReference type="ARBA" id="ARBA00022989"/>
    </source>
</evidence>
<dbReference type="PANTHER" id="PTHR24249">
    <property type="entry name" value="HISTAMINE RECEPTOR-RELATED G-PROTEIN COUPLED RECEPTOR"/>
    <property type="match status" value="1"/>
</dbReference>
<dbReference type="SUPFAM" id="SSF81321">
    <property type="entry name" value="Family A G protein-coupled receptor-like"/>
    <property type="match status" value="1"/>
</dbReference>
<gene>
    <name evidence="11" type="ORF">DGAL_LOCUS7661</name>
</gene>
<protein>
    <recommendedName>
        <fullName evidence="10">G-protein coupled receptors family 1 profile domain-containing protein</fullName>
    </recommendedName>
</protein>
<keyword evidence="8" id="KW-0807">Transducer</keyword>
<proteinExistence type="predicted"/>
<evidence type="ECO:0000256" key="8">
    <source>
        <dbReference type="ARBA" id="ARBA00023224"/>
    </source>
</evidence>
<evidence type="ECO:0000313" key="11">
    <source>
        <dbReference type="EMBL" id="CAH0104744.1"/>
    </source>
</evidence>
<keyword evidence="12" id="KW-1185">Reference proteome</keyword>
<keyword evidence="7" id="KW-0675">Receptor</keyword>
<dbReference type="Gene3D" id="1.20.1070.10">
    <property type="entry name" value="Rhodopsin 7-helix transmembrane proteins"/>
    <property type="match status" value="1"/>
</dbReference>
<evidence type="ECO:0000256" key="3">
    <source>
        <dbReference type="ARBA" id="ARBA00022692"/>
    </source>
</evidence>
<dbReference type="PANTHER" id="PTHR24249:SF411">
    <property type="entry name" value="G-PROTEIN COUPLED RECEPTORS FAMILY 1 PROFILE DOMAIN-CONTAINING PROTEIN"/>
    <property type="match status" value="1"/>
</dbReference>
<dbReference type="PROSITE" id="PS50262">
    <property type="entry name" value="G_PROTEIN_RECEP_F1_2"/>
    <property type="match status" value="1"/>
</dbReference>
<comment type="caution">
    <text evidence="11">The sequence shown here is derived from an EMBL/GenBank/DDBJ whole genome shotgun (WGS) entry which is preliminary data.</text>
</comment>
<keyword evidence="6 9" id="KW-0472">Membrane</keyword>
<feature type="transmembrane region" description="Helical" evidence="9">
    <location>
        <begin position="66"/>
        <end position="88"/>
    </location>
</feature>
<organism evidence="11 12">
    <name type="scientific">Daphnia galeata</name>
    <dbReference type="NCBI Taxonomy" id="27404"/>
    <lineage>
        <taxon>Eukaryota</taxon>
        <taxon>Metazoa</taxon>
        <taxon>Ecdysozoa</taxon>
        <taxon>Arthropoda</taxon>
        <taxon>Crustacea</taxon>
        <taxon>Branchiopoda</taxon>
        <taxon>Diplostraca</taxon>
        <taxon>Cladocera</taxon>
        <taxon>Anomopoda</taxon>
        <taxon>Daphniidae</taxon>
        <taxon>Daphnia</taxon>
    </lineage>
</organism>
<dbReference type="OrthoDB" id="6363892at2759"/>
<dbReference type="GO" id="GO:0004930">
    <property type="term" value="F:G protein-coupled receptor activity"/>
    <property type="evidence" value="ECO:0007669"/>
    <property type="project" value="UniProtKB-KW"/>
</dbReference>
<sequence length="319" mass="35856">MMNNKSSGNFGEDIVLNPNGETYNPISLNPFVTLKLICCLIGIPLNVTIAVTILRHRRLRCKPRNIFLLGITLSFLTFFIPAMIELVYRILLPIDPLCRAYVAFVGLPHGLLLFNMSLALTDRFVAINYPLWHREKMTIGLASCFIVFGSTLIAFVLKFVFIVGLATLRCEMVIVHVQLLTITVAILLVLCTALNIIVYRQTKTLLRESRIIRSSSENRARDNNSMSIHVNGGTLSQMGMEATRTLITGVTSLVVTAFLGVLFALIFLACRLVDKFECSHLNWDMGPYFKELGLIPAVYSPIVFLVRYKELRTSMVCKM</sequence>
<evidence type="ECO:0000256" key="5">
    <source>
        <dbReference type="ARBA" id="ARBA00023040"/>
    </source>
</evidence>
<dbReference type="AlphaFoldDB" id="A0A8J2RX87"/>
<feature type="transmembrane region" description="Helical" evidence="9">
    <location>
        <begin position="100"/>
        <end position="120"/>
    </location>
</feature>
<dbReference type="CDD" id="cd00637">
    <property type="entry name" value="7tm_classA_rhodopsin-like"/>
    <property type="match status" value="1"/>
</dbReference>
<evidence type="ECO:0000256" key="9">
    <source>
        <dbReference type="SAM" id="Phobius"/>
    </source>
</evidence>
<reference evidence="11" key="1">
    <citation type="submission" date="2021-11" db="EMBL/GenBank/DDBJ databases">
        <authorList>
            <person name="Schell T."/>
        </authorList>
    </citation>
    <scope>NUCLEOTIDE SEQUENCE</scope>
    <source>
        <strain evidence="11">M5</strain>
    </source>
</reference>
<keyword evidence="2" id="KW-1003">Cell membrane</keyword>
<feature type="transmembrane region" description="Helical" evidence="9">
    <location>
        <begin position="288"/>
        <end position="306"/>
    </location>
</feature>
<evidence type="ECO:0000256" key="2">
    <source>
        <dbReference type="ARBA" id="ARBA00022475"/>
    </source>
</evidence>
<evidence type="ECO:0000256" key="1">
    <source>
        <dbReference type="ARBA" id="ARBA00004651"/>
    </source>
</evidence>
<evidence type="ECO:0000313" key="12">
    <source>
        <dbReference type="Proteomes" id="UP000789390"/>
    </source>
</evidence>
<dbReference type="InterPro" id="IPR017452">
    <property type="entry name" value="GPCR_Rhodpsn_7TM"/>
</dbReference>